<keyword evidence="2 4" id="KW-0694">RNA-binding</keyword>
<dbReference type="InterPro" id="IPR013083">
    <property type="entry name" value="Znf_RING/FYVE/PHD"/>
</dbReference>
<organism evidence="9 12">
    <name type="scientific">Didymodactylos carnosus</name>
    <dbReference type="NCBI Taxonomy" id="1234261"/>
    <lineage>
        <taxon>Eukaryota</taxon>
        <taxon>Metazoa</taxon>
        <taxon>Spiralia</taxon>
        <taxon>Gnathifera</taxon>
        <taxon>Rotifera</taxon>
        <taxon>Eurotatoria</taxon>
        <taxon>Bdelloidea</taxon>
        <taxon>Philodinida</taxon>
        <taxon>Philodinidae</taxon>
        <taxon>Didymodactylos</taxon>
    </lineage>
</organism>
<feature type="compositionally biased region" description="Polar residues" evidence="6">
    <location>
        <begin position="524"/>
        <end position="536"/>
    </location>
</feature>
<dbReference type="SMART" id="SM00360">
    <property type="entry name" value="RRM"/>
    <property type="match status" value="1"/>
</dbReference>
<dbReference type="SUPFAM" id="SSF54928">
    <property type="entry name" value="RNA-binding domain, RBD"/>
    <property type="match status" value="1"/>
</dbReference>
<feature type="compositionally biased region" description="Basic and acidic residues" evidence="6">
    <location>
        <begin position="764"/>
        <end position="777"/>
    </location>
</feature>
<evidence type="ECO:0000259" key="7">
    <source>
        <dbReference type="PROSITE" id="PS50102"/>
    </source>
</evidence>
<dbReference type="SUPFAM" id="SSF57903">
    <property type="entry name" value="FYVE/PHD zinc finger"/>
    <property type="match status" value="1"/>
</dbReference>
<feature type="region of interest" description="Disordered" evidence="6">
    <location>
        <begin position="746"/>
        <end position="827"/>
    </location>
</feature>
<feature type="compositionally biased region" description="Polar residues" evidence="6">
    <location>
        <begin position="124"/>
        <end position="134"/>
    </location>
</feature>
<dbReference type="InterPro" id="IPR000504">
    <property type="entry name" value="RRM_dom"/>
</dbReference>
<evidence type="ECO:0000256" key="5">
    <source>
        <dbReference type="SAM" id="Coils"/>
    </source>
</evidence>
<evidence type="ECO:0000313" key="12">
    <source>
        <dbReference type="Proteomes" id="UP000663829"/>
    </source>
</evidence>
<dbReference type="Pfam" id="PF00076">
    <property type="entry name" value="RRM_1"/>
    <property type="match status" value="1"/>
</dbReference>
<feature type="compositionally biased region" description="Basic and acidic residues" evidence="6">
    <location>
        <begin position="809"/>
        <end position="819"/>
    </location>
</feature>
<feature type="region of interest" description="Disordered" evidence="6">
    <location>
        <begin position="504"/>
        <end position="544"/>
    </location>
</feature>
<feature type="region of interest" description="Disordered" evidence="6">
    <location>
        <begin position="404"/>
        <end position="487"/>
    </location>
</feature>
<keyword evidence="3" id="KW-0539">Nucleus</keyword>
<proteinExistence type="predicted"/>
<dbReference type="Proteomes" id="UP000681722">
    <property type="component" value="Unassembled WGS sequence"/>
</dbReference>
<gene>
    <name evidence="9" type="ORF">GPM918_LOCUS2742</name>
    <name evidence="8" type="ORF">OVA965_LOCUS740</name>
    <name evidence="11" type="ORF">SRO942_LOCUS2742</name>
    <name evidence="10" type="ORF">TMI583_LOCUS740</name>
</gene>
<feature type="region of interest" description="Disordered" evidence="6">
    <location>
        <begin position="1210"/>
        <end position="1248"/>
    </location>
</feature>
<dbReference type="Gene3D" id="3.30.70.330">
    <property type="match status" value="1"/>
</dbReference>
<dbReference type="Pfam" id="PF20826">
    <property type="entry name" value="PHD_5"/>
    <property type="match status" value="1"/>
</dbReference>
<feature type="compositionally biased region" description="Basic residues" evidence="6">
    <location>
        <begin position="753"/>
        <end position="763"/>
    </location>
</feature>
<evidence type="ECO:0000256" key="2">
    <source>
        <dbReference type="ARBA" id="ARBA00022884"/>
    </source>
</evidence>
<dbReference type="Proteomes" id="UP000663829">
    <property type="component" value="Unassembled WGS sequence"/>
</dbReference>
<dbReference type="EMBL" id="CAJNOQ010000312">
    <property type="protein sequence ID" value="CAF0786130.1"/>
    <property type="molecule type" value="Genomic_DNA"/>
</dbReference>
<accession>A0A813RLX2</accession>
<name>A0A813RLX2_9BILA</name>
<keyword evidence="12" id="KW-1185">Reference proteome</keyword>
<feature type="compositionally biased region" description="Low complexity" evidence="6">
    <location>
        <begin position="421"/>
        <end position="432"/>
    </location>
</feature>
<dbReference type="InterPro" id="IPR011011">
    <property type="entry name" value="Znf_FYVE_PHD"/>
</dbReference>
<dbReference type="EMBL" id="CAJOBC010000312">
    <property type="protein sequence ID" value="CAF3569885.1"/>
    <property type="molecule type" value="Genomic_DNA"/>
</dbReference>
<evidence type="ECO:0000313" key="11">
    <source>
        <dbReference type="EMBL" id="CAF3569885.1"/>
    </source>
</evidence>
<feature type="compositionally biased region" description="Basic and acidic residues" evidence="6">
    <location>
        <begin position="465"/>
        <end position="487"/>
    </location>
</feature>
<feature type="compositionally biased region" description="Low complexity" evidence="6">
    <location>
        <begin position="112"/>
        <end position="123"/>
    </location>
</feature>
<feature type="region of interest" description="Disordered" evidence="6">
    <location>
        <begin position="112"/>
        <end position="134"/>
    </location>
</feature>
<feature type="compositionally biased region" description="Low complexity" evidence="6">
    <location>
        <begin position="261"/>
        <end position="275"/>
    </location>
</feature>
<dbReference type="PROSITE" id="PS50102">
    <property type="entry name" value="RRM"/>
    <property type="match status" value="1"/>
</dbReference>
<dbReference type="Gene3D" id="2.30.30.140">
    <property type="match status" value="1"/>
</dbReference>
<protein>
    <recommendedName>
        <fullName evidence="7">RRM domain-containing protein</fullName>
    </recommendedName>
</protein>
<dbReference type="PANTHER" id="PTHR13798:SF11">
    <property type="entry name" value="RNA-BINDING PROTEIN 7-RELATED"/>
    <property type="match status" value="1"/>
</dbReference>
<reference evidence="9" key="1">
    <citation type="submission" date="2021-02" db="EMBL/GenBank/DDBJ databases">
        <authorList>
            <person name="Nowell W R."/>
        </authorList>
    </citation>
    <scope>NUCLEOTIDE SEQUENCE</scope>
</reference>
<evidence type="ECO:0000313" key="8">
    <source>
        <dbReference type="EMBL" id="CAF0730174.1"/>
    </source>
</evidence>
<feature type="compositionally biased region" description="Low complexity" evidence="6">
    <location>
        <begin position="1210"/>
        <end position="1221"/>
    </location>
</feature>
<dbReference type="GO" id="GO:0000381">
    <property type="term" value="P:regulation of alternative mRNA splicing, via spliceosome"/>
    <property type="evidence" value="ECO:0007669"/>
    <property type="project" value="TreeGrafter"/>
</dbReference>
<feature type="region of interest" description="Disordered" evidence="6">
    <location>
        <begin position="193"/>
        <end position="243"/>
    </location>
</feature>
<sequence length="1694" mass="194791">MSVFQRFNTIIWKPLRIVSFLQQKMSSHYTPRDNMKDQRTLYCGNLHENVTEELLFELFLQSGPLEDVRLKRDGRRAFAFITFKHEESVPYAEAIMENVHLFNRPLRLNPRANANTSNNTNNSYSGLDSSPMTPLLQNPMQRQFSMPPFMPSSVNNNFGFNAAAQQVNFSTLMPPPIQHQQFSSLNSSTITNYKLSQNDDDEPRHSTPRQSRRDNRSYHPYRQQQQQSHSEDDGFSHRSKNQHTNYALSTVLAMKRKRQDSSTSINSNTNESVSNKISRLQIGTSVRAQLDDSKWYTGTIFQCQLRKYLVQFSHLKSEESQQWIDFENIRLIPKEKRPGTSSRQNAAFEYRPGQFIRNDTKTANVSVPIGLKSSASPAIVSPLPINHHCTSILSTESPISSIEIPKSSLLSQRNRTESDSSSKGSIESSQESTLKQIEYSQRNPVENEDETYYLPSERVSLSDRYPTKKSAERSSSNEKSSGRKPDQSEIVIFRPIIRFIDTKSRTLSSSSQSKDRPKRPRVNSKLSIDLTSQLSPTRHPHIRKDRKLIPVHDKQEEKKIVQNQKQQEKNEITEKTFAVQEEVVSSTSQQELSPLSISVEQDDDVSRNTLESDQHLFDDDEDINVIQALIDTNLNVLLDDSQSVTNSVNKDEDLPSTTTTISQSHFYNFHEDDLIYPTDSHSPTSTDIPYVVHQVEGAITSSTANDELIEAQGFLQTEDKSEAEPITETNLAPLLQRQQNSEHLLHVPQHDRQKSKRKQHRPQRVTESDELQRREAIEEQVPAINIDKPIQRQRQGKRIRSVLGKLRQKPPEEKPEKCSTRKSSNKSVTVKLEPMDVIIQTPSSISSSTEIKEEELPVQTTSSFNWELTISPKRQQQSKMKTLGSTKKNDMVVEQTNQSESFVDENAYLSDEYEDPETWVVDGSHNLLKIHNDTLKNNLIHPTQIQLTRVELKQILNRLQNIYMTLQEKMTTKTTISPSTSDEEDECRQRDLLIETDFFDREKFMLTKYLKHVDKWLKNDFERYDLLETYRKMVYSDSNNDNSNDVTHQTFVEQLHLLGDILKFIFCVFFKNTTEQMTYTKSSMKSFKQHINHMPDEIKYHIKTCLKQIIEIDRQQQENRVQNTSEKLTTFTFVHEPLSSSTSIRDLSKRSLNSKSKLSMTRSKAKIPIPRLTVPPITIRRQRLIAPRSSTQLEPKSILPVVMNVMESSRSPSTIETSSSPLQSLDASNSDVASIEDESNMLRTTKSKRQIKIRKPTAFLNTNEHLKSQTPLVLQTNSISEISPLKISNQNDKSPLTDDIIQYISPKKTILSPLSLIEVVDSAPQTTVETILTSPSTLTVPTTTIAIITDEISPDSMLLTENDDTSDVVVEELRKKQHKEERDIYEVIHCICGVEIDNGFMIQCETCLCWSHCTCVGVTETYVPAVFKCFVCTKSQSECTQQWTVDSIDVNDNCSFLTTIETSNEMSIYFDCIKPLYDIRERIMSLKLTYQPILKCLHNALGSDDLFKIFKYANIRHEHISDHIQRREENKFFYKDIASCLNNVIACVCDEKQSQQKTNGIINFVDHLSSSQSSSSCVSIDLCPDEIKLENVNQQDMIILPENLKLFIIYMCDDSDTQLARLSIKTRYNELLTNLQDKIQTSLDEYKDIQKQIETKLGILYDDNDIEENNIQMLQTMYTNHENDLKILIERLKY</sequence>
<keyword evidence="5" id="KW-0175">Coiled coil</keyword>
<dbReference type="GO" id="GO:0003727">
    <property type="term" value="F:single-stranded RNA binding"/>
    <property type="evidence" value="ECO:0007669"/>
    <property type="project" value="TreeGrafter"/>
</dbReference>
<dbReference type="InterPro" id="IPR052285">
    <property type="entry name" value="NEXT_complex_subunit"/>
</dbReference>
<evidence type="ECO:0000256" key="6">
    <source>
        <dbReference type="SAM" id="MobiDB-lite"/>
    </source>
</evidence>
<dbReference type="EMBL" id="CAJNOK010000113">
    <property type="protein sequence ID" value="CAF0730174.1"/>
    <property type="molecule type" value="Genomic_DNA"/>
</dbReference>
<dbReference type="GO" id="GO:0005654">
    <property type="term" value="C:nucleoplasm"/>
    <property type="evidence" value="ECO:0007669"/>
    <property type="project" value="UniProtKB-SubCell"/>
</dbReference>
<evidence type="ECO:0000256" key="3">
    <source>
        <dbReference type="ARBA" id="ARBA00023242"/>
    </source>
</evidence>
<feature type="compositionally biased region" description="Polar residues" evidence="6">
    <location>
        <begin position="1222"/>
        <end position="1232"/>
    </location>
</feature>
<evidence type="ECO:0000256" key="1">
    <source>
        <dbReference type="ARBA" id="ARBA00004642"/>
    </source>
</evidence>
<dbReference type="InterPro" id="IPR035979">
    <property type="entry name" value="RBD_domain_sf"/>
</dbReference>
<dbReference type="OrthoDB" id="79252at2759"/>
<evidence type="ECO:0000313" key="9">
    <source>
        <dbReference type="EMBL" id="CAF0786130.1"/>
    </source>
</evidence>
<evidence type="ECO:0000313" key="10">
    <source>
        <dbReference type="EMBL" id="CAF3505241.1"/>
    </source>
</evidence>
<feature type="coiled-coil region" evidence="5">
    <location>
        <begin position="1632"/>
        <end position="1691"/>
    </location>
</feature>
<dbReference type="Gene3D" id="3.30.40.10">
    <property type="entry name" value="Zinc/RING finger domain, C3HC4 (zinc finger)"/>
    <property type="match status" value="1"/>
</dbReference>
<evidence type="ECO:0000256" key="4">
    <source>
        <dbReference type="PROSITE-ProRule" id="PRU00176"/>
    </source>
</evidence>
<feature type="region of interest" description="Disordered" evidence="6">
    <location>
        <begin position="255"/>
        <end position="275"/>
    </location>
</feature>
<comment type="subcellular location">
    <subcellularLocation>
        <location evidence="1">Nucleus</location>
        <location evidence="1">Nucleoplasm</location>
    </subcellularLocation>
</comment>
<dbReference type="EMBL" id="CAJOBA010000113">
    <property type="protein sequence ID" value="CAF3505241.1"/>
    <property type="molecule type" value="Genomic_DNA"/>
</dbReference>
<feature type="domain" description="RRM" evidence="7">
    <location>
        <begin position="39"/>
        <end position="113"/>
    </location>
</feature>
<dbReference type="InterPro" id="IPR012677">
    <property type="entry name" value="Nucleotide-bd_a/b_plait_sf"/>
</dbReference>
<dbReference type="PANTHER" id="PTHR13798">
    <property type="entry name" value="RNA BINDING MOTIF RBM PROTEIN -RELATED"/>
    <property type="match status" value="1"/>
</dbReference>
<feature type="compositionally biased region" description="Polar residues" evidence="6">
    <location>
        <begin position="433"/>
        <end position="444"/>
    </location>
</feature>
<comment type="caution">
    <text evidence="9">The sequence shown here is derived from an EMBL/GenBank/DDBJ whole genome shotgun (WGS) entry which is preliminary data.</text>
</comment>
<dbReference type="Proteomes" id="UP000677228">
    <property type="component" value="Unassembled WGS sequence"/>
</dbReference>
<dbReference type="Proteomes" id="UP000682733">
    <property type="component" value="Unassembled WGS sequence"/>
</dbReference>